<dbReference type="Proteomes" id="UP001153678">
    <property type="component" value="Unassembled WGS sequence"/>
</dbReference>
<dbReference type="GO" id="GO:0009395">
    <property type="term" value="P:phospholipid catabolic process"/>
    <property type="evidence" value="ECO:0007669"/>
    <property type="project" value="TreeGrafter"/>
</dbReference>
<keyword evidence="1" id="KW-0378">Hydrolase</keyword>
<accession>A0A9W4SK80</accession>
<dbReference type="Pfam" id="PF04185">
    <property type="entry name" value="Phosphoesterase"/>
    <property type="match status" value="1"/>
</dbReference>
<reference evidence="2" key="1">
    <citation type="submission" date="2022-08" db="EMBL/GenBank/DDBJ databases">
        <authorList>
            <person name="Kallberg Y."/>
            <person name="Tangrot J."/>
            <person name="Rosling A."/>
        </authorList>
    </citation>
    <scope>NUCLEOTIDE SEQUENCE</scope>
    <source>
        <strain evidence="2">Wild A</strain>
    </source>
</reference>
<proteinExistence type="predicted"/>
<evidence type="ECO:0000313" key="2">
    <source>
        <dbReference type="EMBL" id="CAI2171621.1"/>
    </source>
</evidence>
<comment type="caution">
    <text evidence="2">The sequence shown here is derived from an EMBL/GenBank/DDBJ whole genome shotgun (WGS) entry which is preliminary data.</text>
</comment>
<dbReference type="InterPro" id="IPR007312">
    <property type="entry name" value="Phosphoesterase"/>
</dbReference>
<gene>
    <name evidence="2" type="ORF">FWILDA_LOCUS5172</name>
</gene>
<dbReference type="AlphaFoldDB" id="A0A9W4SK80"/>
<evidence type="ECO:0000256" key="1">
    <source>
        <dbReference type="ARBA" id="ARBA00022801"/>
    </source>
</evidence>
<dbReference type="EMBL" id="CAMKVN010000838">
    <property type="protein sequence ID" value="CAI2171621.1"/>
    <property type="molecule type" value="Genomic_DNA"/>
</dbReference>
<evidence type="ECO:0000313" key="3">
    <source>
        <dbReference type="Proteomes" id="UP001153678"/>
    </source>
</evidence>
<dbReference type="InterPro" id="IPR017850">
    <property type="entry name" value="Alkaline_phosphatase_core_sf"/>
</dbReference>
<dbReference type="PANTHER" id="PTHR31956">
    <property type="entry name" value="NON-SPECIFIC PHOSPHOLIPASE C4-RELATED"/>
    <property type="match status" value="1"/>
</dbReference>
<protein>
    <submittedName>
        <fullName evidence="2">11652_t:CDS:1</fullName>
    </submittedName>
</protein>
<name>A0A9W4SK80_9GLOM</name>
<sequence>MICSSKSGMLTDFSQNLDGPSLPELLEEKSITWKAYLENYPGNGFKADASDDKLYVRKHNPFISMNNIRNNPTMVSKIVNSKQLADDIEKDDVPQYVFYVPNINNNGEKTNLKFASNFLKNEFIPLIQHLLTSSRTLLVITFDEASTYIDFNLANYNQIYTTLIGPNVLNSVTHNDGTRYSHFSWVPTIEENWNLSRLGNGVDNDRVSTVPLDSKLFL</sequence>
<dbReference type="OrthoDB" id="5135119at2759"/>
<organism evidence="2 3">
    <name type="scientific">Funneliformis geosporum</name>
    <dbReference type="NCBI Taxonomy" id="1117311"/>
    <lineage>
        <taxon>Eukaryota</taxon>
        <taxon>Fungi</taxon>
        <taxon>Fungi incertae sedis</taxon>
        <taxon>Mucoromycota</taxon>
        <taxon>Glomeromycotina</taxon>
        <taxon>Glomeromycetes</taxon>
        <taxon>Glomerales</taxon>
        <taxon>Glomeraceae</taxon>
        <taxon>Funneliformis</taxon>
    </lineage>
</organism>
<dbReference type="Gene3D" id="3.40.720.10">
    <property type="entry name" value="Alkaline Phosphatase, subunit A"/>
    <property type="match status" value="1"/>
</dbReference>
<keyword evidence="3" id="KW-1185">Reference proteome</keyword>
<dbReference type="GO" id="GO:0016788">
    <property type="term" value="F:hydrolase activity, acting on ester bonds"/>
    <property type="evidence" value="ECO:0007669"/>
    <property type="project" value="InterPro"/>
</dbReference>
<dbReference type="PANTHER" id="PTHR31956:SF8">
    <property type="entry name" value="ACID PHOSPHATASE PHOA (AFU_ORTHOLOGUE AFUA_1G03570)"/>
    <property type="match status" value="1"/>
</dbReference>